<organism evidence="6 7">
    <name type="scientific">Rhodococcus zopfii</name>
    <dbReference type="NCBI Taxonomy" id="43772"/>
    <lineage>
        <taxon>Bacteria</taxon>
        <taxon>Bacillati</taxon>
        <taxon>Actinomycetota</taxon>
        <taxon>Actinomycetes</taxon>
        <taxon>Mycobacteriales</taxon>
        <taxon>Nocardiaceae</taxon>
        <taxon>Rhodococcus</taxon>
    </lineage>
</organism>
<dbReference type="PROSITE" id="PS50949">
    <property type="entry name" value="HTH_GNTR"/>
    <property type="match status" value="1"/>
</dbReference>
<dbReference type="Pfam" id="PF00392">
    <property type="entry name" value="GntR"/>
    <property type="match status" value="1"/>
</dbReference>
<dbReference type="InterPro" id="IPR000524">
    <property type="entry name" value="Tscrpt_reg_HTH_GntR"/>
</dbReference>
<dbReference type="PANTHER" id="PTHR43537:SF45">
    <property type="entry name" value="GNTR FAMILY REGULATORY PROTEIN"/>
    <property type="match status" value="1"/>
</dbReference>
<dbReference type="Proteomes" id="UP001275440">
    <property type="component" value="Unassembled WGS sequence"/>
</dbReference>
<keyword evidence="3" id="KW-0804">Transcription</keyword>
<evidence type="ECO:0000256" key="4">
    <source>
        <dbReference type="SAM" id="MobiDB-lite"/>
    </source>
</evidence>
<protein>
    <submittedName>
        <fullName evidence="6">GntR family transcriptional regulator</fullName>
    </submittedName>
</protein>
<dbReference type="SMART" id="SM00345">
    <property type="entry name" value="HTH_GNTR"/>
    <property type="match status" value="1"/>
</dbReference>
<evidence type="ECO:0000256" key="2">
    <source>
        <dbReference type="ARBA" id="ARBA00023125"/>
    </source>
</evidence>
<evidence type="ECO:0000313" key="6">
    <source>
        <dbReference type="EMBL" id="MDV2476846.1"/>
    </source>
</evidence>
<dbReference type="PANTHER" id="PTHR43537">
    <property type="entry name" value="TRANSCRIPTIONAL REGULATOR, GNTR FAMILY"/>
    <property type="match status" value="1"/>
</dbReference>
<keyword evidence="2" id="KW-0238">DNA-binding</keyword>
<dbReference type="InterPro" id="IPR036388">
    <property type="entry name" value="WH-like_DNA-bd_sf"/>
</dbReference>
<dbReference type="InterPro" id="IPR036390">
    <property type="entry name" value="WH_DNA-bd_sf"/>
</dbReference>
<sequence>MVLGSDPAGREIVESGWHRILLEQVEIGPDSVPMPATLGIECPGRPPPESRCLRCAGHEVPPAAIPDRSKTRDNIFFRIRYIVLMARTDKWASLSTQTREALRADLLSGKWQPGKRLQVGELSKLYGASTTVMREALTRLAGEQLVSFVPNHGFFRRPVDAGRTPRSHRAALSDRGVRRRSRR</sequence>
<evidence type="ECO:0000256" key="1">
    <source>
        <dbReference type="ARBA" id="ARBA00023015"/>
    </source>
</evidence>
<accession>A0ABU3WS79</accession>
<dbReference type="EMBL" id="WBMO01000001">
    <property type="protein sequence ID" value="MDV2476846.1"/>
    <property type="molecule type" value="Genomic_DNA"/>
</dbReference>
<dbReference type="SUPFAM" id="SSF46785">
    <property type="entry name" value="Winged helix' DNA-binding domain"/>
    <property type="match status" value="1"/>
</dbReference>
<comment type="caution">
    <text evidence="6">The sequence shown here is derived from an EMBL/GenBank/DDBJ whole genome shotgun (WGS) entry which is preliminary data.</text>
</comment>
<reference evidence="6 7" key="1">
    <citation type="submission" date="2019-10" db="EMBL/GenBank/DDBJ databases">
        <title>Draft Genome Assembly of Rhodococcus zopfii DSM44189.</title>
        <authorList>
            <person name="Sutton J.M."/>
            <person name="Akob D.M."/>
            <person name="Bushman T.J."/>
        </authorList>
    </citation>
    <scope>NUCLEOTIDE SEQUENCE [LARGE SCALE GENOMIC DNA]</scope>
    <source>
        <strain evidence="6 7">DSM 44189</strain>
    </source>
</reference>
<keyword evidence="7" id="KW-1185">Reference proteome</keyword>
<evidence type="ECO:0000259" key="5">
    <source>
        <dbReference type="PROSITE" id="PS50949"/>
    </source>
</evidence>
<name>A0ABU3WS79_9NOCA</name>
<gene>
    <name evidence="6" type="ORF">F8M49_18705</name>
</gene>
<keyword evidence="1" id="KW-0805">Transcription regulation</keyword>
<evidence type="ECO:0000256" key="3">
    <source>
        <dbReference type="ARBA" id="ARBA00023163"/>
    </source>
</evidence>
<proteinExistence type="predicted"/>
<evidence type="ECO:0000313" key="7">
    <source>
        <dbReference type="Proteomes" id="UP001275440"/>
    </source>
</evidence>
<feature type="domain" description="HTH gntR-type" evidence="5">
    <location>
        <begin position="92"/>
        <end position="159"/>
    </location>
</feature>
<feature type="region of interest" description="Disordered" evidence="4">
    <location>
        <begin position="158"/>
        <end position="183"/>
    </location>
</feature>
<dbReference type="Gene3D" id="1.10.10.10">
    <property type="entry name" value="Winged helix-like DNA-binding domain superfamily/Winged helix DNA-binding domain"/>
    <property type="match status" value="1"/>
</dbReference>